<gene>
    <name evidence="7" type="ORF">D9V34_04925</name>
</gene>
<evidence type="ECO:0000313" key="7">
    <source>
        <dbReference type="EMBL" id="RLP84258.1"/>
    </source>
</evidence>
<dbReference type="PANTHER" id="PTHR30055:SF238">
    <property type="entry name" value="MYCOFACTOCIN BIOSYNTHESIS TRANSCRIPTIONAL REGULATOR MFTR-RELATED"/>
    <property type="match status" value="1"/>
</dbReference>
<dbReference type="SUPFAM" id="SSF46689">
    <property type="entry name" value="Homeodomain-like"/>
    <property type="match status" value="1"/>
</dbReference>
<comment type="caution">
    <text evidence="7">The sequence shown here is derived from an EMBL/GenBank/DDBJ whole genome shotgun (WGS) entry which is preliminary data.</text>
</comment>
<dbReference type="InterPro" id="IPR023772">
    <property type="entry name" value="DNA-bd_HTH_TetR-type_CS"/>
</dbReference>
<reference evidence="7 8" key="1">
    <citation type="submission" date="2018-10" db="EMBL/GenBank/DDBJ databases">
        <authorList>
            <person name="Li J."/>
        </authorList>
    </citation>
    <scope>NUCLEOTIDE SEQUENCE [LARGE SCALE GENOMIC DNA]</scope>
    <source>
        <strain evidence="7 8">JCM 11654</strain>
    </source>
</reference>
<evidence type="ECO:0000256" key="5">
    <source>
        <dbReference type="SAM" id="MobiDB-lite"/>
    </source>
</evidence>
<evidence type="ECO:0000259" key="6">
    <source>
        <dbReference type="PROSITE" id="PS50977"/>
    </source>
</evidence>
<evidence type="ECO:0000256" key="4">
    <source>
        <dbReference type="PROSITE-ProRule" id="PRU00335"/>
    </source>
</evidence>
<feature type="region of interest" description="Disordered" evidence="5">
    <location>
        <begin position="1"/>
        <end position="28"/>
    </location>
</feature>
<dbReference type="PANTHER" id="PTHR30055">
    <property type="entry name" value="HTH-TYPE TRANSCRIPTIONAL REGULATOR RUTR"/>
    <property type="match status" value="1"/>
</dbReference>
<dbReference type="Proteomes" id="UP000269438">
    <property type="component" value="Unassembled WGS sequence"/>
</dbReference>
<dbReference type="PROSITE" id="PS50977">
    <property type="entry name" value="HTH_TETR_2"/>
    <property type="match status" value="1"/>
</dbReference>
<dbReference type="OrthoDB" id="956698at2"/>
<dbReference type="InterPro" id="IPR009057">
    <property type="entry name" value="Homeodomain-like_sf"/>
</dbReference>
<accession>A0A3L7AXF2</accession>
<dbReference type="Pfam" id="PF00440">
    <property type="entry name" value="TetR_N"/>
    <property type="match status" value="1"/>
</dbReference>
<evidence type="ECO:0000256" key="1">
    <source>
        <dbReference type="ARBA" id="ARBA00023015"/>
    </source>
</evidence>
<keyword evidence="8" id="KW-1185">Reference proteome</keyword>
<dbReference type="InterPro" id="IPR050109">
    <property type="entry name" value="HTH-type_TetR-like_transc_reg"/>
</dbReference>
<feature type="domain" description="HTH tetR-type" evidence="6">
    <location>
        <begin position="68"/>
        <end position="128"/>
    </location>
</feature>
<dbReference type="PROSITE" id="PS01081">
    <property type="entry name" value="HTH_TETR_1"/>
    <property type="match status" value="1"/>
</dbReference>
<keyword evidence="3" id="KW-0804">Transcription</keyword>
<keyword evidence="2 4" id="KW-0238">DNA-binding</keyword>
<dbReference type="PRINTS" id="PR00455">
    <property type="entry name" value="HTHTETR"/>
</dbReference>
<dbReference type="EMBL" id="RCUY01000002">
    <property type="protein sequence ID" value="RLP84258.1"/>
    <property type="molecule type" value="Genomic_DNA"/>
</dbReference>
<feature type="DNA-binding region" description="H-T-H motif" evidence="4">
    <location>
        <begin position="91"/>
        <end position="110"/>
    </location>
</feature>
<name>A0A3L7AXF2_9MICO</name>
<evidence type="ECO:0000313" key="8">
    <source>
        <dbReference type="Proteomes" id="UP000269438"/>
    </source>
</evidence>
<evidence type="ECO:0000256" key="3">
    <source>
        <dbReference type="ARBA" id="ARBA00023163"/>
    </source>
</evidence>
<dbReference type="AlphaFoldDB" id="A0A3L7AXF2"/>
<proteinExistence type="predicted"/>
<evidence type="ECO:0000256" key="2">
    <source>
        <dbReference type="ARBA" id="ARBA00023125"/>
    </source>
</evidence>
<dbReference type="InterPro" id="IPR001647">
    <property type="entry name" value="HTH_TetR"/>
</dbReference>
<protein>
    <submittedName>
        <fullName evidence="7">TetR family transcriptional regulator</fullName>
    </submittedName>
</protein>
<dbReference type="Gene3D" id="1.10.357.10">
    <property type="entry name" value="Tetracycline Repressor, domain 2"/>
    <property type="match status" value="1"/>
</dbReference>
<dbReference type="GO" id="GO:0003700">
    <property type="term" value="F:DNA-binding transcription factor activity"/>
    <property type="evidence" value="ECO:0007669"/>
    <property type="project" value="TreeGrafter"/>
</dbReference>
<keyword evidence="1" id="KW-0805">Transcription regulation</keyword>
<dbReference type="GO" id="GO:0000976">
    <property type="term" value="F:transcription cis-regulatory region binding"/>
    <property type="evidence" value="ECO:0007669"/>
    <property type="project" value="TreeGrafter"/>
</dbReference>
<sequence>MIRAHQSGGRVPGRNQVGDNRRAYPSASTGDKYVHEFSLSRDLMSVTDVKTICQSLTFGKDIMARDGDATRSKLQHTALGLFDERGFDATTAADIAAAAGVTERTFFRHFADKRDVLFTPQDRFERPFIEAISAATDPRPRALIEAAILAGSQAFRERERAWSTVRWRVLEANSGLQERELSKHAELAVALATALAARGLDTTRATLAAEVAALSFRQGYARWLEHPEGTDLLDVQRETLAGLDALFSPTP</sequence>
<dbReference type="Pfam" id="PF17754">
    <property type="entry name" value="TetR_C_14"/>
    <property type="match status" value="1"/>
</dbReference>
<organism evidence="7 8">
    <name type="scientific">Mycetocola lacteus</name>
    <dbReference type="NCBI Taxonomy" id="76637"/>
    <lineage>
        <taxon>Bacteria</taxon>
        <taxon>Bacillati</taxon>
        <taxon>Actinomycetota</taxon>
        <taxon>Actinomycetes</taxon>
        <taxon>Micrococcales</taxon>
        <taxon>Microbacteriaceae</taxon>
        <taxon>Mycetocola</taxon>
    </lineage>
</organism>
<dbReference type="InterPro" id="IPR041347">
    <property type="entry name" value="MftR_C"/>
</dbReference>